<accession>A0A409YGN3</accession>
<dbReference type="InterPro" id="IPR001650">
    <property type="entry name" value="Helicase_C-like"/>
</dbReference>
<sequence length="654" mass="73193">MSLLPDDVKMRLEAVRTCTDNEILRQAALNLPSEKVPSAYIDTLSTAERVFCLRASLICWEATNHQQVPREMQLHTVLAEHHHHKDVLVVAGTGSGKTLPMALSVLLQDPNKRKLAITFSPLKRLQSTQAKEFRKRYGIRAVVINETTPRTDHWWQTNIFGPAGAQLLIVTVEQAFKTPEGHFSKLGDALRTNQQFRRRITTINVDEVHFIGTVGCSLYGLPAFRPAWGLLDNLKALLPANIRWVGFSATVPKHIRQIVESKILSKDHVTVTMSSNRRNTVYATHEIQGSINDLENYRCFLALPTNSDDAPFVESQKRVLIFVDDKDLAQRISVYLNACLPVDLQKKGIVRHYHSTMSEKYLQQVHEAFTAPGGACRVLVATAGQSVGVDFPDVAIVGCIGVPSTIMDILQRAGRALRTSDDEALFVLFYESWVKDISECDFSTGNLDDPDRPRAPLRKQSKVQERIPLSGVQLVQLETCLRAYFSKYLGDNASNALDFITTCCDRCAGDSFQLQSYLPGQLLSSLSTSGSTGFVNQTSSNFEAETADSSGSKAKRPRYRTLVERSALELELIDLVCQEIRDDPYSFTLEPHHILSDSNREALVKPIAGSITTIDDITRQLGEDEAWASQWAEKLLKIIVHFDERFPSKKPKKK</sequence>
<dbReference type="OrthoDB" id="5952536at2759"/>
<dbReference type="STRING" id="181874.A0A409YGN3"/>
<evidence type="ECO:0000259" key="6">
    <source>
        <dbReference type="PROSITE" id="PS51192"/>
    </source>
</evidence>
<dbReference type="Proteomes" id="UP000284842">
    <property type="component" value="Unassembled WGS sequence"/>
</dbReference>
<dbReference type="EC" id="5.6.2.4" evidence="5"/>
<dbReference type="PROSITE" id="PS51192">
    <property type="entry name" value="HELICASE_ATP_BIND_1"/>
    <property type="match status" value="1"/>
</dbReference>
<dbReference type="PANTHER" id="PTHR13710:SF154">
    <property type="entry name" value="RECQ HELICASE, PUTATIVE (AFU_ORTHOLOGUE AFUA_6G14720)-RELATED"/>
    <property type="match status" value="1"/>
</dbReference>
<evidence type="ECO:0000313" key="9">
    <source>
        <dbReference type="Proteomes" id="UP000284842"/>
    </source>
</evidence>
<keyword evidence="2" id="KW-0547">Nucleotide-binding</keyword>
<dbReference type="Pfam" id="PF00270">
    <property type="entry name" value="DEAD"/>
    <property type="match status" value="1"/>
</dbReference>
<dbReference type="GO" id="GO:0005737">
    <property type="term" value="C:cytoplasm"/>
    <property type="evidence" value="ECO:0007669"/>
    <property type="project" value="TreeGrafter"/>
</dbReference>
<dbReference type="SUPFAM" id="SSF52540">
    <property type="entry name" value="P-loop containing nucleoside triphosphate hydrolases"/>
    <property type="match status" value="1"/>
</dbReference>
<evidence type="ECO:0000313" key="8">
    <source>
        <dbReference type="EMBL" id="PPR02170.1"/>
    </source>
</evidence>
<comment type="caution">
    <text evidence="8">The sequence shown here is derived from an EMBL/GenBank/DDBJ whole genome shotgun (WGS) entry which is preliminary data.</text>
</comment>
<gene>
    <name evidence="8" type="ORF">CVT24_011358</name>
</gene>
<comment type="catalytic activity">
    <reaction evidence="4">
        <text>Couples ATP hydrolysis with the unwinding of duplex DNA by translocating in the 3'-5' direction.</text>
        <dbReference type="EC" id="5.6.2.4"/>
    </reaction>
</comment>
<dbReference type="EMBL" id="NHTK01001185">
    <property type="protein sequence ID" value="PPR02170.1"/>
    <property type="molecule type" value="Genomic_DNA"/>
</dbReference>
<dbReference type="PANTHER" id="PTHR13710">
    <property type="entry name" value="DNA HELICASE RECQ FAMILY MEMBER"/>
    <property type="match status" value="1"/>
</dbReference>
<dbReference type="AlphaFoldDB" id="A0A409YGN3"/>
<evidence type="ECO:0000256" key="5">
    <source>
        <dbReference type="ARBA" id="ARBA00034808"/>
    </source>
</evidence>
<dbReference type="GO" id="GO:0009378">
    <property type="term" value="F:four-way junction helicase activity"/>
    <property type="evidence" value="ECO:0007669"/>
    <property type="project" value="TreeGrafter"/>
</dbReference>
<reference evidence="8 9" key="1">
    <citation type="journal article" date="2018" name="Evol. Lett.">
        <title>Horizontal gene cluster transfer increased hallucinogenic mushroom diversity.</title>
        <authorList>
            <person name="Reynolds H.T."/>
            <person name="Vijayakumar V."/>
            <person name="Gluck-Thaler E."/>
            <person name="Korotkin H.B."/>
            <person name="Matheny P.B."/>
            <person name="Slot J.C."/>
        </authorList>
    </citation>
    <scope>NUCLEOTIDE SEQUENCE [LARGE SCALE GENOMIC DNA]</scope>
    <source>
        <strain evidence="8 9">2629</strain>
    </source>
</reference>
<dbReference type="Pfam" id="PF00271">
    <property type="entry name" value="Helicase_C"/>
    <property type="match status" value="1"/>
</dbReference>
<dbReference type="GO" id="GO:0005694">
    <property type="term" value="C:chromosome"/>
    <property type="evidence" value="ECO:0007669"/>
    <property type="project" value="TreeGrafter"/>
</dbReference>
<name>A0A409YGN3_9AGAR</name>
<comment type="similarity">
    <text evidence="1">Belongs to the helicase family. RecQ subfamily.</text>
</comment>
<proteinExistence type="inferred from homology"/>
<dbReference type="GO" id="GO:0000724">
    <property type="term" value="P:double-strand break repair via homologous recombination"/>
    <property type="evidence" value="ECO:0007669"/>
    <property type="project" value="TreeGrafter"/>
</dbReference>
<dbReference type="InterPro" id="IPR011545">
    <property type="entry name" value="DEAD/DEAH_box_helicase_dom"/>
</dbReference>
<evidence type="ECO:0000256" key="2">
    <source>
        <dbReference type="ARBA" id="ARBA00022741"/>
    </source>
</evidence>
<dbReference type="GO" id="GO:0005524">
    <property type="term" value="F:ATP binding"/>
    <property type="evidence" value="ECO:0007669"/>
    <property type="project" value="UniProtKB-KW"/>
</dbReference>
<dbReference type="PROSITE" id="PS51194">
    <property type="entry name" value="HELICASE_CTER"/>
    <property type="match status" value="1"/>
</dbReference>
<dbReference type="Gene3D" id="3.40.50.300">
    <property type="entry name" value="P-loop containing nucleotide triphosphate hydrolases"/>
    <property type="match status" value="2"/>
</dbReference>
<keyword evidence="3" id="KW-0067">ATP-binding</keyword>
<dbReference type="GO" id="GO:0043138">
    <property type="term" value="F:3'-5' DNA helicase activity"/>
    <property type="evidence" value="ECO:0007669"/>
    <property type="project" value="UniProtKB-EC"/>
</dbReference>
<dbReference type="GO" id="GO:0003676">
    <property type="term" value="F:nucleic acid binding"/>
    <property type="evidence" value="ECO:0007669"/>
    <property type="project" value="InterPro"/>
</dbReference>
<protein>
    <recommendedName>
        <fullName evidence="5">DNA 3'-5' helicase</fullName>
        <ecNumber evidence="5">5.6.2.4</ecNumber>
    </recommendedName>
</protein>
<feature type="domain" description="Helicase ATP-binding" evidence="6">
    <location>
        <begin position="78"/>
        <end position="269"/>
    </location>
</feature>
<dbReference type="InterPro" id="IPR014001">
    <property type="entry name" value="Helicase_ATP-bd"/>
</dbReference>
<evidence type="ECO:0000256" key="4">
    <source>
        <dbReference type="ARBA" id="ARBA00034617"/>
    </source>
</evidence>
<evidence type="ECO:0000256" key="3">
    <source>
        <dbReference type="ARBA" id="ARBA00022840"/>
    </source>
</evidence>
<evidence type="ECO:0000256" key="1">
    <source>
        <dbReference type="ARBA" id="ARBA00005446"/>
    </source>
</evidence>
<organism evidence="8 9">
    <name type="scientific">Panaeolus cyanescens</name>
    <dbReference type="NCBI Taxonomy" id="181874"/>
    <lineage>
        <taxon>Eukaryota</taxon>
        <taxon>Fungi</taxon>
        <taxon>Dikarya</taxon>
        <taxon>Basidiomycota</taxon>
        <taxon>Agaricomycotina</taxon>
        <taxon>Agaricomycetes</taxon>
        <taxon>Agaricomycetidae</taxon>
        <taxon>Agaricales</taxon>
        <taxon>Agaricineae</taxon>
        <taxon>Galeropsidaceae</taxon>
        <taxon>Panaeolus</taxon>
    </lineage>
</organism>
<dbReference type="SMART" id="SM00487">
    <property type="entry name" value="DEXDc"/>
    <property type="match status" value="1"/>
</dbReference>
<dbReference type="InParanoid" id="A0A409YGN3"/>
<keyword evidence="9" id="KW-1185">Reference proteome</keyword>
<dbReference type="InterPro" id="IPR027417">
    <property type="entry name" value="P-loop_NTPase"/>
</dbReference>
<feature type="domain" description="Helicase C-terminal" evidence="7">
    <location>
        <begin position="305"/>
        <end position="475"/>
    </location>
</feature>
<evidence type="ECO:0000259" key="7">
    <source>
        <dbReference type="PROSITE" id="PS51194"/>
    </source>
</evidence>
<dbReference type="SMART" id="SM00490">
    <property type="entry name" value="HELICc"/>
    <property type="match status" value="1"/>
</dbReference>